<feature type="coiled-coil region" evidence="3">
    <location>
        <begin position="145"/>
        <end position="242"/>
    </location>
</feature>
<evidence type="ECO:0008006" key="8">
    <source>
        <dbReference type="Google" id="ProtNLM"/>
    </source>
</evidence>
<accession>A0A482WXE0</accession>
<feature type="domain" description="Atg6/beclin coiled-coil" evidence="5">
    <location>
        <begin position="109"/>
        <end position="236"/>
    </location>
</feature>
<name>A0A482WXE0_LAOST</name>
<evidence type="ECO:0000256" key="2">
    <source>
        <dbReference type="ARBA" id="ARBA00023054"/>
    </source>
</evidence>
<dbReference type="GO" id="GO:0000423">
    <property type="term" value="P:mitophagy"/>
    <property type="evidence" value="ECO:0007669"/>
    <property type="project" value="TreeGrafter"/>
</dbReference>
<evidence type="ECO:0000313" key="7">
    <source>
        <dbReference type="Proteomes" id="UP000291343"/>
    </source>
</evidence>
<dbReference type="InParanoid" id="A0A482WXE0"/>
<proteinExistence type="inferred from homology"/>
<dbReference type="GO" id="GO:0034272">
    <property type="term" value="C:phosphatidylinositol 3-kinase complex, class III, type II"/>
    <property type="evidence" value="ECO:0007669"/>
    <property type="project" value="TreeGrafter"/>
</dbReference>
<dbReference type="Proteomes" id="UP000291343">
    <property type="component" value="Unassembled WGS sequence"/>
</dbReference>
<dbReference type="EMBL" id="QKKF02022725">
    <property type="protein sequence ID" value="RZF38267.1"/>
    <property type="molecule type" value="Genomic_DNA"/>
</dbReference>
<dbReference type="Pfam" id="PF17675">
    <property type="entry name" value="APG6_N"/>
    <property type="match status" value="1"/>
</dbReference>
<dbReference type="GO" id="GO:0006995">
    <property type="term" value="P:cellular response to nitrogen starvation"/>
    <property type="evidence" value="ECO:0007669"/>
    <property type="project" value="TreeGrafter"/>
</dbReference>
<dbReference type="GO" id="GO:0000045">
    <property type="term" value="P:autophagosome assembly"/>
    <property type="evidence" value="ECO:0007669"/>
    <property type="project" value="TreeGrafter"/>
</dbReference>
<gene>
    <name evidence="6" type="ORF">LSTR_LSTR008990</name>
</gene>
<organism evidence="6 7">
    <name type="scientific">Laodelphax striatellus</name>
    <name type="common">Small brown planthopper</name>
    <name type="synonym">Delphax striatella</name>
    <dbReference type="NCBI Taxonomy" id="195883"/>
    <lineage>
        <taxon>Eukaryota</taxon>
        <taxon>Metazoa</taxon>
        <taxon>Ecdysozoa</taxon>
        <taxon>Arthropoda</taxon>
        <taxon>Hexapoda</taxon>
        <taxon>Insecta</taxon>
        <taxon>Pterygota</taxon>
        <taxon>Neoptera</taxon>
        <taxon>Paraneoptera</taxon>
        <taxon>Hemiptera</taxon>
        <taxon>Auchenorrhyncha</taxon>
        <taxon>Fulgoroidea</taxon>
        <taxon>Delphacidae</taxon>
        <taxon>Criomorphinae</taxon>
        <taxon>Laodelphax</taxon>
    </lineage>
</organism>
<dbReference type="SMR" id="A0A482WXE0"/>
<evidence type="ECO:0000256" key="1">
    <source>
        <dbReference type="ARBA" id="ARBA00005965"/>
    </source>
</evidence>
<evidence type="ECO:0000259" key="4">
    <source>
        <dbReference type="Pfam" id="PF04111"/>
    </source>
</evidence>
<evidence type="ECO:0000313" key="6">
    <source>
        <dbReference type="EMBL" id="RZF38267.1"/>
    </source>
</evidence>
<dbReference type="GO" id="GO:0034271">
    <property type="term" value="C:phosphatidylinositol 3-kinase complex, class III, type I"/>
    <property type="evidence" value="ECO:0007669"/>
    <property type="project" value="TreeGrafter"/>
</dbReference>
<comment type="similarity">
    <text evidence="1">Belongs to the beclin family.</text>
</comment>
<sequence length="427" mass="49168">MVDNRIDVHYVCQSCSQPLKLHSSFNSLGEHTLAELSLPIYASTDVDLESQAASLDHLIPASRLGESGNGTNDFTLVGGEGETGTFSHKMKVTAELFDLVSGNSEIDHPLCEECTDTMLDLMDEQLRLTEDEWSLYSKFLKKLENESAEEGIEELSNELKNLLAEEGRLMDELAALQQEEKAMERDIEEQGKEKERLEKEEDRYWREYSKHRREYMITEDELESLKCQLAYAEAHLEKLKKTNVFNATFHIWHSGHFGTINNFRLGRLPSAPVDWSEINAAWGQTALLLTALARKMNLTFDKYRLVPYGNHSYIKVLAEQKDLPLYGYGGFRFLWDTKFDAAMVAFLDCLNQFKEEVEKGDSTFKIPYKMENGKIEDYAHSKHSYPIKTQFNSEEQWTKALKFLLTNLKWALAYVCSQFDKNQLQAQ</sequence>
<dbReference type="OrthoDB" id="20368at2759"/>
<dbReference type="Pfam" id="PF04111">
    <property type="entry name" value="APG6"/>
    <property type="match status" value="1"/>
</dbReference>
<evidence type="ECO:0000259" key="5">
    <source>
        <dbReference type="Pfam" id="PF17675"/>
    </source>
</evidence>
<reference evidence="6 7" key="1">
    <citation type="journal article" date="2017" name="Gigascience">
        <title>Genome sequence of the small brown planthopper, Laodelphax striatellus.</title>
        <authorList>
            <person name="Zhu J."/>
            <person name="Jiang F."/>
            <person name="Wang X."/>
            <person name="Yang P."/>
            <person name="Bao Y."/>
            <person name="Zhao W."/>
            <person name="Wang W."/>
            <person name="Lu H."/>
            <person name="Wang Q."/>
            <person name="Cui N."/>
            <person name="Li J."/>
            <person name="Chen X."/>
            <person name="Luo L."/>
            <person name="Yu J."/>
            <person name="Kang L."/>
            <person name="Cui F."/>
        </authorList>
    </citation>
    <scope>NUCLEOTIDE SEQUENCE [LARGE SCALE GENOMIC DNA]</scope>
    <source>
        <strain evidence="6">Lst14</strain>
    </source>
</reference>
<dbReference type="InterPro" id="IPR038274">
    <property type="entry name" value="Atg6/Beclin_C_sf"/>
</dbReference>
<protein>
    <recommendedName>
        <fullName evidence="8">Atg6 BARA domain-containing protein</fullName>
    </recommendedName>
</protein>
<dbReference type="GO" id="GO:0030674">
    <property type="term" value="F:protein-macromolecule adaptor activity"/>
    <property type="evidence" value="ECO:0007669"/>
    <property type="project" value="TreeGrafter"/>
</dbReference>
<dbReference type="InterPro" id="IPR007243">
    <property type="entry name" value="Atg6/Beclin"/>
</dbReference>
<dbReference type="GO" id="GO:0043548">
    <property type="term" value="F:phosphatidylinositol 3-kinase binding"/>
    <property type="evidence" value="ECO:0007669"/>
    <property type="project" value="TreeGrafter"/>
</dbReference>
<dbReference type="GO" id="GO:0000407">
    <property type="term" value="C:phagophore assembly site"/>
    <property type="evidence" value="ECO:0007669"/>
    <property type="project" value="TreeGrafter"/>
</dbReference>
<dbReference type="FunCoup" id="A0A482WXE0">
    <property type="interactions" value="1408"/>
</dbReference>
<dbReference type="GO" id="GO:0045324">
    <property type="term" value="P:late endosome to vacuole transport"/>
    <property type="evidence" value="ECO:0007669"/>
    <property type="project" value="TreeGrafter"/>
</dbReference>
<dbReference type="PANTHER" id="PTHR12768:SF4">
    <property type="entry name" value="BECLIN-1"/>
    <property type="match status" value="1"/>
</dbReference>
<dbReference type="Gene3D" id="6.10.250.3110">
    <property type="match status" value="1"/>
</dbReference>
<feature type="domain" description="Atg6 BARA" evidence="4">
    <location>
        <begin position="239"/>
        <end position="416"/>
    </location>
</feature>
<dbReference type="InterPro" id="IPR040455">
    <property type="entry name" value="Atg6_BARA"/>
</dbReference>
<dbReference type="FunFam" id="1.10.418.40:FF:000001">
    <property type="entry name" value="beclin-1 isoform X1"/>
    <property type="match status" value="1"/>
</dbReference>
<dbReference type="STRING" id="195883.A0A482WXE0"/>
<dbReference type="PANTHER" id="PTHR12768">
    <property type="entry name" value="BECLIN 1"/>
    <property type="match status" value="1"/>
</dbReference>
<dbReference type="AlphaFoldDB" id="A0A482WXE0"/>
<keyword evidence="7" id="KW-1185">Reference proteome</keyword>
<comment type="caution">
    <text evidence="6">The sequence shown here is derived from an EMBL/GenBank/DDBJ whole genome shotgun (WGS) entry which is preliminary data.</text>
</comment>
<keyword evidence="2 3" id="KW-0175">Coiled coil</keyword>
<dbReference type="InterPro" id="IPR041691">
    <property type="entry name" value="Atg6/beclin_CC"/>
</dbReference>
<dbReference type="Gene3D" id="1.10.418.40">
    <property type="entry name" value="Autophagy protein 6/Beclin 1"/>
    <property type="match status" value="1"/>
</dbReference>
<evidence type="ECO:0000256" key="3">
    <source>
        <dbReference type="SAM" id="Coils"/>
    </source>
</evidence>